<evidence type="ECO:0000313" key="2">
    <source>
        <dbReference type="EMBL" id="SEM90628.1"/>
    </source>
</evidence>
<name>A0A1H8C8P9_9RHOB</name>
<evidence type="ECO:0000256" key="1">
    <source>
        <dbReference type="SAM" id="SignalP"/>
    </source>
</evidence>
<dbReference type="OrthoDB" id="7849141at2"/>
<protein>
    <submittedName>
        <fullName evidence="2">Uncharacterized protein</fullName>
    </submittedName>
</protein>
<feature type="signal peptide" evidence="1">
    <location>
        <begin position="1"/>
        <end position="22"/>
    </location>
</feature>
<accession>A0A1H8C8P9</accession>
<reference evidence="2 3" key="1">
    <citation type="submission" date="2016-10" db="EMBL/GenBank/DDBJ databases">
        <authorList>
            <person name="de Groot N.N."/>
        </authorList>
    </citation>
    <scope>NUCLEOTIDE SEQUENCE [LARGE SCALE GENOMIC DNA]</scope>
    <source>
        <strain evidence="2 3">DSM 3857</strain>
    </source>
</reference>
<keyword evidence="3" id="KW-1185">Reference proteome</keyword>
<feature type="chain" id="PRO_5011726225" evidence="1">
    <location>
        <begin position="23"/>
        <end position="138"/>
    </location>
</feature>
<evidence type="ECO:0000313" key="3">
    <source>
        <dbReference type="Proteomes" id="UP000198761"/>
    </source>
</evidence>
<gene>
    <name evidence="2" type="ORF">SAMN04488103_102405</name>
</gene>
<dbReference type="Proteomes" id="UP000198761">
    <property type="component" value="Unassembled WGS sequence"/>
</dbReference>
<dbReference type="AlphaFoldDB" id="A0A1H8C8P9"/>
<dbReference type="STRING" id="933059.SAMN04488103_102405"/>
<dbReference type="RefSeq" id="WP_091298341.1">
    <property type="nucleotide sequence ID" value="NZ_FOCE01000002.1"/>
</dbReference>
<keyword evidence="1" id="KW-0732">Signal</keyword>
<organism evidence="2 3">
    <name type="scientific">Gemmobacter aquatilis</name>
    <dbReference type="NCBI Taxonomy" id="933059"/>
    <lineage>
        <taxon>Bacteria</taxon>
        <taxon>Pseudomonadati</taxon>
        <taxon>Pseudomonadota</taxon>
        <taxon>Alphaproteobacteria</taxon>
        <taxon>Rhodobacterales</taxon>
        <taxon>Paracoccaceae</taxon>
        <taxon>Gemmobacter</taxon>
    </lineage>
</organism>
<sequence length="138" mass="15254">MFQIKYLVATLTLAVLASPVVADVTTYSCTITARQRGSWVPPGFTVAHDPAMKSVVVQDPVLDKYNAKPTGGRLVTDSAQRISFRWEAKGLRNRANQRTVSMQYYMSYFKATGKVMLTAKPLGYPNNFRGDGVCKLKG</sequence>
<proteinExistence type="predicted"/>
<dbReference type="EMBL" id="FOCE01000002">
    <property type="protein sequence ID" value="SEM90628.1"/>
    <property type="molecule type" value="Genomic_DNA"/>
</dbReference>